<dbReference type="AlphaFoldDB" id="A0AAV8V7P9"/>
<comment type="caution">
    <text evidence="1">The sequence shown here is derived from an EMBL/GenBank/DDBJ whole genome shotgun (WGS) entry which is preliminary data.</text>
</comment>
<name>A0AAV8V7P9_9CUCU</name>
<sequence length="183" mass="21198">MDPLEGRGTMFEVVLNNLQEAEVQAGRPPRRMYHSLDAFELSDSQFIRLFRLNKHLNGFLIEMLTPYLQAPKRVSALSINLKVLVTLRFYAKGSYQEIVGRNVFSGISQSSTYRCISEVHPLNQPEILDNWVCDENLKIMNVDARFPGSCNDIHIWKQTSISRIMEQVYRNNPNTLFYLLRDA</sequence>
<organism evidence="1 2">
    <name type="scientific">Exocentrus adspersus</name>
    <dbReference type="NCBI Taxonomy" id="1586481"/>
    <lineage>
        <taxon>Eukaryota</taxon>
        <taxon>Metazoa</taxon>
        <taxon>Ecdysozoa</taxon>
        <taxon>Arthropoda</taxon>
        <taxon>Hexapoda</taxon>
        <taxon>Insecta</taxon>
        <taxon>Pterygota</taxon>
        <taxon>Neoptera</taxon>
        <taxon>Endopterygota</taxon>
        <taxon>Coleoptera</taxon>
        <taxon>Polyphaga</taxon>
        <taxon>Cucujiformia</taxon>
        <taxon>Chrysomeloidea</taxon>
        <taxon>Cerambycidae</taxon>
        <taxon>Lamiinae</taxon>
        <taxon>Acanthocinini</taxon>
        <taxon>Exocentrus</taxon>
    </lineage>
</organism>
<evidence type="ECO:0000313" key="2">
    <source>
        <dbReference type="Proteomes" id="UP001159042"/>
    </source>
</evidence>
<evidence type="ECO:0000313" key="1">
    <source>
        <dbReference type="EMBL" id="KAJ8910188.1"/>
    </source>
</evidence>
<feature type="non-terminal residue" evidence="1">
    <location>
        <position position="183"/>
    </location>
</feature>
<protein>
    <recommendedName>
        <fullName evidence="3">Nuclease HARBI1</fullName>
    </recommendedName>
</protein>
<dbReference type="EMBL" id="JANEYG010000340">
    <property type="protein sequence ID" value="KAJ8910188.1"/>
    <property type="molecule type" value="Genomic_DNA"/>
</dbReference>
<dbReference type="Proteomes" id="UP001159042">
    <property type="component" value="Unassembled WGS sequence"/>
</dbReference>
<reference evidence="1 2" key="1">
    <citation type="journal article" date="2023" name="Insect Mol. Biol.">
        <title>Genome sequencing provides insights into the evolution of gene families encoding plant cell wall-degrading enzymes in longhorned beetles.</title>
        <authorList>
            <person name="Shin N.R."/>
            <person name="Okamura Y."/>
            <person name="Kirsch R."/>
            <person name="Pauchet Y."/>
        </authorList>
    </citation>
    <scope>NUCLEOTIDE SEQUENCE [LARGE SCALE GENOMIC DNA]</scope>
    <source>
        <strain evidence="1">EAD_L_NR</strain>
    </source>
</reference>
<proteinExistence type="predicted"/>
<accession>A0AAV8V7P9</accession>
<evidence type="ECO:0008006" key="3">
    <source>
        <dbReference type="Google" id="ProtNLM"/>
    </source>
</evidence>
<keyword evidence="2" id="KW-1185">Reference proteome</keyword>
<gene>
    <name evidence="1" type="ORF">NQ315_008985</name>
</gene>